<organism evidence="3 4">
    <name type="scientific">Nonomuraea maheshkhaliensis</name>
    <dbReference type="NCBI Taxonomy" id="419590"/>
    <lineage>
        <taxon>Bacteria</taxon>
        <taxon>Bacillati</taxon>
        <taxon>Actinomycetota</taxon>
        <taxon>Actinomycetes</taxon>
        <taxon>Streptosporangiales</taxon>
        <taxon>Streptosporangiaceae</taxon>
        <taxon>Nonomuraea</taxon>
    </lineage>
</organism>
<dbReference type="RefSeq" id="WP_346115490.1">
    <property type="nucleotide sequence ID" value="NZ_BAAAMU010000257.1"/>
</dbReference>
<name>A0ABP4U740_9ACTN</name>
<dbReference type="Proteomes" id="UP001500064">
    <property type="component" value="Unassembled WGS sequence"/>
</dbReference>
<evidence type="ECO:0008006" key="5">
    <source>
        <dbReference type="Google" id="ProtNLM"/>
    </source>
</evidence>
<dbReference type="EMBL" id="BAAAMU010000257">
    <property type="protein sequence ID" value="GAA1698488.1"/>
    <property type="molecule type" value="Genomic_DNA"/>
</dbReference>
<reference evidence="4" key="1">
    <citation type="journal article" date="2019" name="Int. J. Syst. Evol. Microbiol.">
        <title>The Global Catalogue of Microorganisms (GCM) 10K type strain sequencing project: providing services to taxonomists for standard genome sequencing and annotation.</title>
        <authorList>
            <consortium name="The Broad Institute Genomics Platform"/>
            <consortium name="The Broad Institute Genome Sequencing Center for Infectious Disease"/>
            <person name="Wu L."/>
            <person name="Ma J."/>
        </authorList>
    </citation>
    <scope>NUCLEOTIDE SEQUENCE [LARGE SCALE GENOMIC DNA]</scope>
    <source>
        <strain evidence="4">JCM 13929</strain>
    </source>
</reference>
<protein>
    <recommendedName>
        <fullName evidence="5">DUF4367 domain-containing protein</fullName>
    </recommendedName>
</protein>
<gene>
    <name evidence="3" type="ORF">GCM10009733_111370</name>
</gene>
<keyword evidence="2" id="KW-1133">Transmembrane helix</keyword>
<accession>A0ABP4U740</accession>
<feature type="region of interest" description="Disordered" evidence="1">
    <location>
        <begin position="74"/>
        <end position="102"/>
    </location>
</feature>
<keyword evidence="4" id="KW-1185">Reference proteome</keyword>
<evidence type="ECO:0000313" key="3">
    <source>
        <dbReference type="EMBL" id="GAA1698488.1"/>
    </source>
</evidence>
<evidence type="ECO:0000313" key="4">
    <source>
        <dbReference type="Proteomes" id="UP001500064"/>
    </source>
</evidence>
<sequence>MPTLEEEIRRLMAEGTAELRAAPDLTERVVWSAGAKRRRRVRVAVVAAMAAACVAAVPAVLSFSIGTAPMAGTFATTPEPPAIDDTPPEPSDPPSLGDLGDGREFGRVKVGYLPGGLEWSGRSVDLGDTYLVSYVHPGDEKGSYQVEIMVHEGAAVHEAEGRIAAHRDEADGEEVTVGGRSGYLVVQHVGEDGMKGSPTLFLRTADGQLAEIVFSPVYAAEYDGTEAVDAELLRIGQGLTSTM</sequence>
<evidence type="ECO:0000256" key="1">
    <source>
        <dbReference type="SAM" id="MobiDB-lite"/>
    </source>
</evidence>
<keyword evidence="2" id="KW-0812">Transmembrane</keyword>
<comment type="caution">
    <text evidence="3">The sequence shown here is derived from an EMBL/GenBank/DDBJ whole genome shotgun (WGS) entry which is preliminary data.</text>
</comment>
<evidence type="ECO:0000256" key="2">
    <source>
        <dbReference type="SAM" id="Phobius"/>
    </source>
</evidence>
<keyword evidence="2" id="KW-0472">Membrane</keyword>
<proteinExistence type="predicted"/>
<feature type="transmembrane region" description="Helical" evidence="2">
    <location>
        <begin position="43"/>
        <end position="65"/>
    </location>
</feature>